<evidence type="ECO:0000256" key="16">
    <source>
        <dbReference type="SAM" id="Phobius"/>
    </source>
</evidence>
<dbReference type="InterPro" id="IPR001128">
    <property type="entry name" value="Cyt_P450"/>
</dbReference>
<dbReference type="GO" id="GO:0005789">
    <property type="term" value="C:endoplasmic reticulum membrane"/>
    <property type="evidence" value="ECO:0007669"/>
    <property type="project" value="UniProtKB-SubCell"/>
</dbReference>
<evidence type="ECO:0000256" key="5">
    <source>
        <dbReference type="ARBA" id="ARBA00022617"/>
    </source>
</evidence>
<sequence>MLPFAALFFLEVKQCCVYHGHAVTASHCGYRNASITVNSIGRRFQVKDSALAIGVEIVAGLKKCIRFYIIPRPHSNERLLAMEACAWGVSTALLCIVVTLCIAWVLRRKHQQRLLKRYGIPGPEPSLFLGNWKQLKEDRLEVMNDWIREYGNVFGFYDGEIPKVVISDLDTIKECFVKEAHIFHDRMPLVIDVEPITSSLLALKGEEWKRVRTVLNPSFSSAKMKLMWNVMSACGDTTVEILSQHISTGCAVIDVTRLSQALSMDVITKCALAWQVDCQRNADDPILRRLRSIFLEVDQNMMASAVALPILRKVYAWIFPFLSYGRLFMTIADNLQKVISARAKDTKGRPRATADVLQLMLDARNEAASQMGDKPGITERHLVANCFVFMAGGFETTATTLSFVLYEMARHPEEQERVFEEIMSQTTESSGKLDYDHVQKLKRLDMVISECLRLYPPIVLFTARVCSKDVMLGGYTVPAGVHVILPTWHVHRRPDLWPEPHCFLPERFAVDREQRERRHTAAYVPFGLGPRECIGRRFALLELKTVLAKLVSQFVFSTCEETEDTMKLTVPTVILNPMRNIMLRVARREV</sequence>
<dbReference type="AlphaFoldDB" id="A0AAQ4DNI3"/>
<keyword evidence="10 14" id="KW-0408">Iron</keyword>
<keyword evidence="12 16" id="KW-0472">Membrane</keyword>
<dbReference type="GO" id="GO:0008395">
    <property type="term" value="F:steroid hydroxylase activity"/>
    <property type="evidence" value="ECO:0007669"/>
    <property type="project" value="TreeGrafter"/>
</dbReference>
<evidence type="ECO:0000256" key="6">
    <source>
        <dbReference type="ARBA" id="ARBA00022723"/>
    </source>
</evidence>
<dbReference type="Gene3D" id="1.10.630.10">
    <property type="entry name" value="Cytochrome P450"/>
    <property type="match status" value="1"/>
</dbReference>
<comment type="function">
    <text evidence="13">Cytochromes P450 are a group of heme-thiolate monooxygenases. They oxidize a variety of structurally unrelated compounds, including steroids, fatty acids, and xenobiotics.</text>
</comment>
<comment type="similarity">
    <text evidence="4 15">Belongs to the cytochrome P450 family.</text>
</comment>
<dbReference type="EMBL" id="JARKHS020028769">
    <property type="protein sequence ID" value="KAK8764023.1"/>
    <property type="molecule type" value="Genomic_DNA"/>
</dbReference>
<evidence type="ECO:0000256" key="9">
    <source>
        <dbReference type="ARBA" id="ARBA00023002"/>
    </source>
</evidence>
<feature type="binding site" description="axial binding residue" evidence="14">
    <location>
        <position position="533"/>
    </location>
    <ligand>
        <name>heme</name>
        <dbReference type="ChEBI" id="CHEBI:30413"/>
    </ligand>
    <ligandPart>
        <name>Fe</name>
        <dbReference type="ChEBI" id="CHEBI:18248"/>
    </ligandPart>
</feature>
<comment type="caution">
    <text evidence="17">The sequence shown here is derived from an EMBL/GenBank/DDBJ whole genome shotgun (WGS) entry which is preliminary data.</text>
</comment>
<keyword evidence="9 15" id="KW-0560">Oxidoreductase</keyword>
<evidence type="ECO:0000256" key="14">
    <source>
        <dbReference type="PIRSR" id="PIRSR602401-1"/>
    </source>
</evidence>
<reference evidence="17 18" key="1">
    <citation type="journal article" date="2023" name="Arcadia Sci">
        <title>De novo assembly of a long-read Amblyomma americanum tick genome.</title>
        <authorList>
            <person name="Chou S."/>
            <person name="Poskanzer K.E."/>
            <person name="Rollins M."/>
            <person name="Thuy-Boun P.S."/>
        </authorList>
    </citation>
    <scope>NUCLEOTIDE SEQUENCE [LARGE SCALE GENOMIC DNA]</scope>
    <source>
        <strain evidence="17">F_SG_1</strain>
        <tissue evidence="17">Salivary glands</tissue>
    </source>
</reference>
<dbReference type="InterPro" id="IPR036396">
    <property type="entry name" value="Cyt_P450_sf"/>
</dbReference>
<comment type="subcellular location">
    <subcellularLocation>
        <location evidence="3">Endoplasmic reticulum membrane</location>
        <topology evidence="3">Peripheral membrane protein</topology>
    </subcellularLocation>
    <subcellularLocation>
        <location evidence="2">Microsome membrane</location>
        <topology evidence="2">Peripheral membrane protein</topology>
    </subcellularLocation>
</comment>
<keyword evidence="18" id="KW-1185">Reference proteome</keyword>
<name>A0AAQ4DNI3_AMBAM</name>
<evidence type="ECO:0000256" key="11">
    <source>
        <dbReference type="ARBA" id="ARBA00023033"/>
    </source>
</evidence>
<dbReference type="InterPro" id="IPR050705">
    <property type="entry name" value="Cytochrome_P450_3A"/>
</dbReference>
<dbReference type="PROSITE" id="PS00086">
    <property type="entry name" value="CYTOCHROME_P450"/>
    <property type="match status" value="1"/>
</dbReference>
<evidence type="ECO:0000256" key="15">
    <source>
        <dbReference type="RuleBase" id="RU000461"/>
    </source>
</evidence>
<dbReference type="SUPFAM" id="SSF48264">
    <property type="entry name" value="Cytochrome P450"/>
    <property type="match status" value="1"/>
</dbReference>
<evidence type="ECO:0000256" key="12">
    <source>
        <dbReference type="ARBA" id="ARBA00023136"/>
    </source>
</evidence>
<evidence type="ECO:0000256" key="10">
    <source>
        <dbReference type="ARBA" id="ARBA00023004"/>
    </source>
</evidence>
<evidence type="ECO:0000313" key="18">
    <source>
        <dbReference type="Proteomes" id="UP001321473"/>
    </source>
</evidence>
<keyword evidence="7" id="KW-0256">Endoplasmic reticulum</keyword>
<evidence type="ECO:0008006" key="19">
    <source>
        <dbReference type="Google" id="ProtNLM"/>
    </source>
</evidence>
<dbReference type="PANTHER" id="PTHR24302">
    <property type="entry name" value="CYTOCHROME P450 FAMILY 3"/>
    <property type="match status" value="1"/>
</dbReference>
<dbReference type="GO" id="GO:0020037">
    <property type="term" value="F:heme binding"/>
    <property type="evidence" value="ECO:0007669"/>
    <property type="project" value="InterPro"/>
</dbReference>
<evidence type="ECO:0000256" key="13">
    <source>
        <dbReference type="ARBA" id="ARBA00043906"/>
    </source>
</evidence>
<keyword evidence="11 15" id="KW-0503">Monooxygenase</keyword>
<gene>
    <name evidence="17" type="ORF">V5799_033369</name>
</gene>
<evidence type="ECO:0000256" key="8">
    <source>
        <dbReference type="ARBA" id="ARBA00022848"/>
    </source>
</evidence>
<keyword evidence="16" id="KW-0812">Transmembrane</keyword>
<keyword evidence="16" id="KW-1133">Transmembrane helix</keyword>
<proteinExistence type="inferred from homology"/>
<organism evidence="17 18">
    <name type="scientific">Amblyomma americanum</name>
    <name type="common">Lone star tick</name>
    <dbReference type="NCBI Taxonomy" id="6943"/>
    <lineage>
        <taxon>Eukaryota</taxon>
        <taxon>Metazoa</taxon>
        <taxon>Ecdysozoa</taxon>
        <taxon>Arthropoda</taxon>
        <taxon>Chelicerata</taxon>
        <taxon>Arachnida</taxon>
        <taxon>Acari</taxon>
        <taxon>Parasitiformes</taxon>
        <taxon>Ixodida</taxon>
        <taxon>Ixodoidea</taxon>
        <taxon>Ixodidae</taxon>
        <taxon>Amblyomminae</taxon>
        <taxon>Amblyomma</taxon>
    </lineage>
</organism>
<dbReference type="GO" id="GO:0005506">
    <property type="term" value="F:iron ion binding"/>
    <property type="evidence" value="ECO:0007669"/>
    <property type="project" value="InterPro"/>
</dbReference>
<evidence type="ECO:0000313" key="17">
    <source>
        <dbReference type="EMBL" id="KAK8764023.1"/>
    </source>
</evidence>
<evidence type="ECO:0000256" key="3">
    <source>
        <dbReference type="ARBA" id="ARBA00004406"/>
    </source>
</evidence>
<comment type="cofactor">
    <cofactor evidence="1 14">
        <name>heme</name>
        <dbReference type="ChEBI" id="CHEBI:30413"/>
    </cofactor>
</comment>
<protein>
    <recommendedName>
        <fullName evidence="19">Cytochrome</fullName>
    </recommendedName>
</protein>
<dbReference type="Proteomes" id="UP001321473">
    <property type="component" value="Unassembled WGS sequence"/>
</dbReference>
<dbReference type="Pfam" id="PF00067">
    <property type="entry name" value="p450"/>
    <property type="match status" value="1"/>
</dbReference>
<dbReference type="PRINTS" id="PR00385">
    <property type="entry name" value="P450"/>
</dbReference>
<dbReference type="FunFam" id="1.10.630.10:FF:000042">
    <property type="entry name" value="Cytochrome P450"/>
    <property type="match status" value="1"/>
</dbReference>
<accession>A0AAQ4DNI3</accession>
<dbReference type="PANTHER" id="PTHR24302:SF15">
    <property type="entry name" value="FATTY-ACID PEROXYGENASE"/>
    <property type="match status" value="1"/>
</dbReference>
<keyword evidence="5 14" id="KW-0349">Heme</keyword>
<evidence type="ECO:0000256" key="2">
    <source>
        <dbReference type="ARBA" id="ARBA00004174"/>
    </source>
</evidence>
<dbReference type="GO" id="GO:0016705">
    <property type="term" value="F:oxidoreductase activity, acting on paired donors, with incorporation or reduction of molecular oxygen"/>
    <property type="evidence" value="ECO:0007669"/>
    <property type="project" value="InterPro"/>
</dbReference>
<evidence type="ECO:0000256" key="7">
    <source>
        <dbReference type="ARBA" id="ARBA00022824"/>
    </source>
</evidence>
<dbReference type="InterPro" id="IPR017972">
    <property type="entry name" value="Cyt_P450_CS"/>
</dbReference>
<keyword evidence="6 14" id="KW-0479">Metal-binding</keyword>
<dbReference type="CDD" id="cd11055">
    <property type="entry name" value="CYP3A-like"/>
    <property type="match status" value="1"/>
</dbReference>
<evidence type="ECO:0000256" key="4">
    <source>
        <dbReference type="ARBA" id="ARBA00010617"/>
    </source>
</evidence>
<dbReference type="InterPro" id="IPR002401">
    <property type="entry name" value="Cyt_P450_E_grp-I"/>
</dbReference>
<feature type="transmembrane region" description="Helical" evidence="16">
    <location>
        <begin position="86"/>
        <end position="106"/>
    </location>
</feature>
<keyword evidence="8" id="KW-0492">Microsome</keyword>
<dbReference type="PRINTS" id="PR00463">
    <property type="entry name" value="EP450I"/>
</dbReference>
<evidence type="ECO:0000256" key="1">
    <source>
        <dbReference type="ARBA" id="ARBA00001971"/>
    </source>
</evidence>